<proteinExistence type="predicted"/>
<evidence type="ECO:0000313" key="2">
    <source>
        <dbReference type="EMBL" id="MDI6449691.1"/>
    </source>
</evidence>
<dbReference type="InterPro" id="IPR039523">
    <property type="entry name" value="RimK-rel_E_lig_ATP-grasp"/>
</dbReference>
<dbReference type="AlphaFoldDB" id="A0AAW6TVC0"/>
<keyword evidence="3" id="KW-1185">Reference proteome</keyword>
<gene>
    <name evidence="2" type="ORF">QJ522_11600</name>
</gene>
<dbReference type="Pfam" id="PF14397">
    <property type="entry name" value="ATPgrasp_ST"/>
    <property type="match status" value="1"/>
</dbReference>
<protein>
    <submittedName>
        <fullName evidence="2">Sugar-transfer associated ATP-grasp domain-containing protein</fullName>
    </submittedName>
</protein>
<evidence type="ECO:0000313" key="3">
    <source>
        <dbReference type="Proteomes" id="UP001431776"/>
    </source>
</evidence>
<dbReference type="EMBL" id="JASCXX010000012">
    <property type="protein sequence ID" value="MDI6449691.1"/>
    <property type="molecule type" value="Genomic_DNA"/>
</dbReference>
<feature type="domain" description="Alpha-L-glutamate ligase-related protein ATP-grasp" evidence="1">
    <location>
        <begin position="96"/>
        <end position="352"/>
    </location>
</feature>
<name>A0AAW6TVC0_9BACT</name>
<reference evidence="2" key="1">
    <citation type="submission" date="2023-05" db="EMBL/GenBank/DDBJ databases">
        <title>Anaerotaeda fermentans gen. nov., sp. nov., a novel anaerobic planctomycete of the new family within the order Sedimentisphaerales isolated from Taman Peninsula, Russia.</title>
        <authorList>
            <person name="Khomyakova M.A."/>
            <person name="Merkel A.Y."/>
            <person name="Slobodkin A.I."/>
        </authorList>
    </citation>
    <scope>NUCLEOTIDE SEQUENCE</scope>
    <source>
        <strain evidence="2">M17dextr</strain>
    </source>
</reference>
<comment type="caution">
    <text evidence="2">The sequence shown here is derived from an EMBL/GenBank/DDBJ whole genome shotgun (WGS) entry which is preliminary data.</text>
</comment>
<dbReference type="Proteomes" id="UP001431776">
    <property type="component" value="Unassembled WGS sequence"/>
</dbReference>
<organism evidence="2 3">
    <name type="scientific">Anaerobaca lacustris</name>
    <dbReference type="NCBI Taxonomy" id="3044600"/>
    <lineage>
        <taxon>Bacteria</taxon>
        <taxon>Pseudomonadati</taxon>
        <taxon>Planctomycetota</taxon>
        <taxon>Phycisphaerae</taxon>
        <taxon>Sedimentisphaerales</taxon>
        <taxon>Anaerobacaceae</taxon>
        <taxon>Anaerobaca</taxon>
    </lineage>
</organism>
<evidence type="ECO:0000259" key="1">
    <source>
        <dbReference type="Pfam" id="PF14397"/>
    </source>
</evidence>
<sequence>MFSYLRRIKTAFAYIRSQLKDPDALTYFPEAPRKAGWQIRLDFLRWMVRHREMNHFYYVYGLDRKGARQREYLANREFFTFRNSLNAPMDAAAQTGNHLLVLRDKFLFGQYLTSLGFPTPRTIALCDDGMVYWMDTHRWDSLESVCGSGREIDGFLKGLYGECGEAVSRIQVRQGRLLLNGREAGVEELRESMKGQYIIQERIAQHATLARLHPHSVNTIRLITIRTRQTTLPFSAGLRMGTRGNHRDNWATGGLFACVDLASGRLGEEAFYKPGFGGRARKHPDSGVIFADVTVPHFREAVDLAVSLHPLFHGVASIGWDIAIADEGPVFIEGNDNWEISLHQAHEGGLREAFHRCVMGYDSV</sequence>
<dbReference type="RefSeq" id="WP_349245099.1">
    <property type="nucleotide sequence ID" value="NZ_JASCXX010000012.1"/>
</dbReference>
<accession>A0AAW6TVC0</accession>